<reference evidence="1 2" key="1">
    <citation type="journal article" date="2022" name="Nat. Genet.">
        <title>Improved pea reference genome and pan-genome highlight genomic features and evolutionary characteristics.</title>
        <authorList>
            <person name="Yang T."/>
            <person name="Liu R."/>
            <person name="Luo Y."/>
            <person name="Hu S."/>
            <person name="Wang D."/>
            <person name="Wang C."/>
            <person name="Pandey M.K."/>
            <person name="Ge S."/>
            <person name="Xu Q."/>
            <person name="Li N."/>
            <person name="Li G."/>
            <person name="Huang Y."/>
            <person name="Saxena R.K."/>
            <person name="Ji Y."/>
            <person name="Li M."/>
            <person name="Yan X."/>
            <person name="He Y."/>
            <person name="Liu Y."/>
            <person name="Wang X."/>
            <person name="Xiang C."/>
            <person name="Varshney R.K."/>
            <person name="Ding H."/>
            <person name="Gao S."/>
            <person name="Zong X."/>
        </authorList>
    </citation>
    <scope>NUCLEOTIDE SEQUENCE [LARGE SCALE GENOMIC DNA]</scope>
    <source>
        <strain evidence="1 2">cv. Zhongwan 6</strain>
    </source>
</reference>
<evidence type="ECO:0000313" key="2">
    <source>
        <dbReference type="Proteomes" id="UP001058974"/>
    </source>
</evidence>
<sequence length="226" mass="26720">MRMEEFMDWQIDVDRFFDFMGVPEKKSWRRMKQLMLEWFLPESQKVAQYINGLNGSLHEKIGLQSIWIVAKAPCLDLKAKLMEKSPRNFSPFRYSPKNTFESVGDKEKMQQPGVPTLRVRGLTALTVSNRVYHQLRGRIHNMLNPHHCNGRGRISNACPTRRVIVVAEEWEEEEEKVGHAVENDEYARVEFAEEEYDKRVNFMLQRILLASKDERKRKNLFYQQGV</sequence>
<comment type="caution">
    <text evidence="1">The sequence shown here is derived from an EMBL/GenBank/DDBJ whole genome shotgun (WGS) entry which is preliminary data.</text>
</comment>
<dbReference type="Proteomes" id="UP001058974">
    <property type="component" value="Chromosome 3"/>
</dbReference>
<accession>A0A9D4Y1S9</accession>
<dbReference type="AlphaFoldDB" id="A0A9D4Y1S9"/>
<organism evidence="1 2">
    <name type="scientific">Pisum sativum</name>
    <name type="common">Garden pea</name>
    <name type="synonym">Lathyrus oleraceus</name>
    <dbReference type="NCBI Taxonomy" id="3888"/>
    <lineage>
        <taxon>Eukaryota</taxon>
        <taxon>Viridiplantae</taxon>
        <taxon>Streptophyta</taxon>
        <taxon>Embryophyta</taxon>
        <taxon>Tracheophyta</taxon>
        <taxon>Spermatophyta</taxon>
        <taxon>Magnoliopsida</taxon>
        <taxon>eudicotyledons</taxon>
        <taxon>Gunneridae</taxon>
        <taxon>Pentapetalae</taxon>
        <taxon>rosids</taxon>
        <taxon>fabids</taxon>
        <taxon>Fabales</taxon>
        <taxon>Fabaceae</taxon>
        <taxon>Papilionoideae</taxon>
        <taxon>50 kb inversion clade</taxon>
        <taxon>NPAAA clade</taxon>
        <taxon>Hologalegina</taxon>
        <taxon>IRL clade</taxon>
        <taxon>Fabeae</taxon>
        <taxon>Lathyrus</taxon>
    </lineage>
</organism>
<keyword evidence="2" id="KW-1185">Reference proteome</keyword>
<dbReference type="Gramene" id="Psat03G0469900-T1">
    <property type="protein sequence ID" value="KAI5430219.1"/>
    <property type="gene ID" value="KIW84_034699"/>
</dbReference>
<gene>
    <name evidence="1" type="ORF">KIW84_034699</name>
</gene>
<name>A0A9D4Y1S9_PEA</name>
<dbReference type="EMBL" id="JAMSHJ010000003">
    <property type="protein sequence ID" value="KAI5430219.1"/>
    <property type="molecule type" value="Genomic_DNA"/>
</dbReference>
<protein>
    <submittedName>
        <fullName evidence="1">Uncharacterized protein</fullName>
    </submittedName>
</protein>
<evidence type="ECO:0000313" key="1">
    <source>
        <dbReference type="EMBL" id="KAI5430219.1"/>
    </source>
</evidence>
<proteinExistence type="predicted"/>